<feature type="compositionally biased region" description="Basic and acidic residues" evidence="1">
    <location>
        <begin position="430"/>
        <end position="455"/>
    </location>
</feature>
<dbReference type="PANTHER" id="PTHR24419">
    <property type="entry name" value="INTERLEUKIN-1 RECEPTOR-ASSOCIATED KINASE"/>
    <property type="match status" value="1"/>
</dbReference>
<reference evidence="2" key="1">
    <citation type="journal article" date="2020" name="Nature">
        <title>Giant virus diversity and host interactions through global metagenomics.</title>
        <authorList>
            <person name="Schulz F."/>
            <person name="Roux S."/>
            <person name="Paez-Espino D."/>
            <person name="Jungbluth S."/>
            <person name="Walsh D.A."/>
            <person name="Denef V.J."/>
            <person name="McMahon K.D."/>
            <person name="Konstantinidis K.T."/>
            <person name="Eloe-Fadrosh E.A."/>
            <person name="Kyrpides N.C."/>
            <person name="Woyke T."/>
        </authorList>
    </citation>
    <scope>NUCLEOTIDE SEQUENCE</scope>
    <source>
        <strain evidence="2">GVMAG-M-3300009163-63</strain>
    </source>
</reference>
<feature type="region of interest" description="Disordered" evidence="1">
    <location>
        <begin position="314"/>
        <end position="339"/>
    </location>
</feature>
<organism evidence="2">
    <name type="scientific">viral metagenome</name>
    <dbReference type="NCBI Taxonomy" id="1070528"/>
    <lineage>
        <taxon>unclassified sequences</taxon>
        <taxon>metagenomes</taxon>
        <taxon>organismal metagenomes</taxon>
    </lineage>
</organism>
<evidence type="ECO:0000313" key="2">
    <source>
        <dbReference type="EMBL" id="QHT34713.1"/>
    </source>
</evidence>
<dbReference type="GO" id="GO:0005634">
    <property type="term" value="C:nucleus"/>
    <property type="evidence" value="ECO:0007669"/>
    <property type="project" value="TreeGrafter"/>
</dbReference>
<dbReference type="SUPFAM" id="SSF56112">
    <property type="entry name" value="Protein kinase-like (PK-like)"/>
    <property type="match status" value="1"/>
</dbReference>
<proteinExistence type="predicted"/>
<dbReference type="GO" id="GO:0005737">
    <property type="term" value="C:cytoplasm"/>
    <property type="evidence" value="ECO:0007669"/>
    <property type="project" value="TreeGrafter"/>
</dbReference>
<dbReference type="AlphaFoldDB" id="A0A6C0F232"/>
<sequence length="742" mass="84268">MSIPVNPPIIPPVIPVVDSDATSATSVSDGELKFKLFYQKPKNDNVLKDLEISQMGLKKCQNYIPIYSKFFSLNDTNYNSINLNQKHSAKTILACSALPCDDGVPKNCGNAIIFPNPNPKQEDSSSSASATTPVFFKFSPLLDPIKYLAGNYNFKGNAGAADGEVEGGVRSSSCYLDSLLSLPSIHSTPFSFDSATILRERSSPTPPPFTEGVVGGSTTTNSVNVEEGKKYNHYKILDTNNSAYVDGFFSYLSSQLLNTHGFIHGIDFYGSYLAIQDEFTINIIDDYDYLMKNDFFKEKNGTLFKFDETAFEDCSDDDDDDDKNSGEKKKQTRNRNRNPKLNIIQDKNSDDVQFDIYVDIFDNKEKEDKEDSLAKVELTELTELTDSHIFNPKSSEEYNINNMSCNSSSSSVSCSSRSSHTTTDNDNNDDSARLSDDDESDRNSKSDDSNNKSDDSNSNSDDSDSSGDTESTFKTIDDDDDYEEEEILNAVIYKFPVEVIMLERCTKTLDWLMVNDILSDGEWEAALMQIVMTLATYQKIFSFTHNDLHTNNVMFIDTEKEYIYYFFNKKYYKVPTFGRIFKIIDFGRSIYKFNSTLVCSDSFHKSGDAATQYNCEPYLNDKKPCIQPNFSFDLCRLGCSLFDFFIENMEDVARECKKNRLVSLIVDWVTDDEGRNILYKKDGVDRYPDFKLYKMIARTVHNKVPSQQLKHRVFTQYEVTQKSIKNVTKTEIINIDKFPVYI</sequence>
<dbReference type="GO" id="GO:0000278">
    <property type="term" value="P:mitotic cell cycle"/>
    <property type="evidence" value="ECO:0007669"/>
    <property type="project" value="TreeGrafter"/>
</dbReference>
<name>A0A6C0F232_9ZZZZ</name>
<feature type="compositionally biased region" description="Low complexity" evidence="1">
    <location>
        <begin position="404"/>
        <end position="425"/>
    </location>
</feature>
<dbReference type="GO" id="GO:0035556">
    <property type="term" value="P:intracellular signal transduction"/>
    <property type="evidence" value="ECO:0007669"/>
    <property type="project" value="TreeGrafter"/>
</dbReference>
<evidence type="ECO:0000256" key="1">
    <source>
        <dbReference type="SAM" id="MobiDB-lite"/>
    </source>
</evidence>
<dbReference type="EMBL" id="MN739006">
    <property type="protein sequence ID" value="QHT34713.1"/>
    <property type="molecule type" value="Genomic_DNA"/>
</dbReference>
<dbReference type="PANTHER" id="PTHR24419:SF18">
    <property type="entry name" value="SERINE_THREONINE-PROTEIN KINASE HASPIN"/>
    <property type="match status" value="1"/>
</dbReference>
<accession>A0A6C0F232</accession>
<evidence type="ECO:0008006" key="3">
    <source>
        <dbReference type="Google" id="ProtNLM"/>
    </source>
</evidence>
<dbReference type="GO" id="GO:0072354">
    <property type="term" value="F:histone H3T3 kinase activity"/>
    <property type="evidence" value="ECO:0007669"/>
    <property type="project" value="TreeGrafter"/>
</dbReference>
<dbReference type="Gene3D" id="1.10.510.10">
    <property type="entry name" value="Transferase(Phosphotransferase) domain 1"/>
    <property type="match status" value="1"/>
</dbReference>
<feature type="region of interest" description="Disordered" evidence="1">
    <location>
        <begin position="401"/>
        <end position="479"/>
    </location>
</feature>
<feature type="region of interest" description="Disordered" evidence="1">
    <location>
        <begin position="201"/>
        <end position="220"/>
    </location>
</feature>
<dbReference type="InterPro" id="IPR011009">
    <property type="entry name" value="Kinase-like_dom_sf"/>
</dbReference>
<protein>
    <recommendedName>
        <fullName evidence="3">Protein kinase domain-containing protein</fullName>
    </recommendedName>
</protein>